<reference evidence="1" key="1">
    <citation type="submission" date="2023-07" db="EMBL/GenBank/DDBJ databases">
        <title>Genome content predicts the carbon catabolic preferences of heterotrophic bacteria.</title>
        <authorList>
            <person name="Gralka M."/>
        </authorList>
    </citation>
    <scope>NUCLEOTIDE SEQUENCE</scope>
    <source>
        <strain evidence="1">I3M17_2</strain>
    </source>
</reference>
<dbReference type="PANTHER" id="PTHR30024">
    <property type="entry name" value="ALIPHATIC SULFONATES-BINDING PROTEIN-RELATED"/>
    <property type="match status" value="1"/>
</dbReference>
<dbReference type="EMBL" id="JAUOPB010000018">
    <property type="protein sequence ID" value="MDO6424781.1"/>
    <property type="molecule type" value="Genomic_DNA"/>
</dbReference>
<dbReference type="RefSeq" id="WP_303493983.1">
    <property type="nucleotide sequence ID" value="NZ_JAUOPB010000018.1"/>
</dbReference>
<comment type="caution">
    <text evidence="1">The sequence shown here is derived from an EMBL/GenBank/DDBJ whole genome shotgun (WGS) entry which is preliminary data.</text>
</comment>
<dbReference type="Pfam" id="PF13379">
    <property type="entry name" value="NMT1_2"/>
    <property type="match status" value="1"/>
</dbReference>
<accession>A0AAW7XDZ5</accession>
<proteinExistence type="predicted"/>
<dbReference type="PANTHER" id="PTHR30024:SF43">
    <property type="entry name" value="BLL4572 PROTEIN"/>
    <property type="match status" value="1"/>
</dbReference>
<dbReference type="SUPFAM" id="SSF53850">
    <property type="entry name" value="Periplasmic binding protein-like II"/>
    <property type="match status" value="1"/>
</dbReference>
<dbReference type="Gene3D" id="3.40.190.10">
    <property type="entry name" value="Periplasmic binding protein-like II"/>
    <property type="match status" value="2"/>
</dbReference>
<protein>
    <submittedName>
        <fullName evidence="1">ABC transporter substrate-binding protein</fullName>
    </submittedName>
</protein>
<dbReference type="Proteomes" id="UP001169760">
    <property type="component" value="Unassembled WGS sequence"/>
</dbReference>
<evidence type="ECO:0000313" key="1">
    <source>
        <dbReference type="EMBL" id="MDO6424781.1"/>
    </source>
</evidence>
<gene>
    <name evidence="1" type="ORF">Q4521_19985</name>
</gene>
<evidence type="ECO:0000313" key="2">
    <source>
        <dbReference type="Proteomes" id="UP001169760"/>
    </source>
</evidence>
<name>A0AAW7XDZ5_9GAMM</name>
<sequence>MNACLCRSYLSKSSLKCFLIPQLIRIGLCFCIVTTHAYGANKEPIRALYIPLADHYAALVAYERYAPHMQHADFQLSKMNSWDLLRAHFYEGRADLAFVMSPLAMDMYREMGDFRWVGLMHRDGNALAVNEIIAGQLELSPHRKDRTPNQDLANVIKKVNSNQLLQLKVGVPHLLSTHSVVLHKYLNSYGLRMDKLPHGGGDVLIITQAPPLAPKYILGQANRATPAAFEQSLPWADIVETSGFGKIAWYSKDVIKWPNGHVECIAIATDRAIASKERALREVMTAIHKAGADIEAAREQGGEALEDIVKIVRKHIPSHSREAIVASLDPELKVINYKHLNIDKAGLAHIMGLAVQANILSEPIDIDAFGDPNFHVDLTQQGCCIDE</sequence>
<dbReference type="AlphaFoldDB" id="A0AAW7XDZ5"/>
<organism evidence="1 2">
    <name type="scientific">Saccharophagus degradans</name>
    <dbReference type="NCBI Taxonomy" id="86304"/>
    <lineage>
        <taxon>Bacteria</taxon>
        <taxon>Pseudomonadati</taxon>
        <taxon>Pseudomonadota</taxon>
        <taxon>Gammaproteobacteria</taxon>
        <taxon>Cellvibrionales</taxon>
        <taxon>Cellvibrionaceae</taxon>
        <taxon>Saccharophagus</taxon>
    </lineage>
</organism>